<accession>A0A8X6KIT3</accession>
<dbReference type="AlphaFoldDB" id="A0A8X6KIT3"/>
<dbReference type="Proteomes" id="UP000887116">
    <property type="component" value="Unassembled WGS sequence"/>
</dbReference>
<proteinExistence type="predicted"/>
<keyword evidence="2" id="KW-1185">Reference proteome</keyword>
<organism evidence="1 2">
    <name type="scientific">Trichonephila clavata</name>
    <name type="common">Joro spider</name>
    <name type="synonym">Nephila clavata</name>
    <dbReference type="NCBI Taxonomy" id="2740835"/>
    <lineage>
        <taxon>Eukaryota</taxon>
        <taxon>Metazoa</taxon>
        <taxon>Ecdysozoa</taxon>
        <taxon>Arthropoda</taxon>
        <taxon>Chelicerata</taxon>
        <taxon>Arachnida</taxon>
        <taxon>Araneae</taxon>
        <taxon>Araneomorphae</taxon>
        <taxon>Entelegynae</taxon>
        <taxon>Araneoidea</taxon>
        <taxon>Nephilidae</taxon>
        <taxon>Trichonephila</taxon>
    </lineage>
</organism>
<protein>
    <submittedName>
        <fullName evidence="1">Uncharacterized protein</fullName>
    </submittedName>
</protein>
<evidence type="ECO:0000313" key="2">
    <source>
        <dbReference type="Proteomes" id="UP000887116"/>
    </source>
</evidence>
<name>A0A8X6KIT3_TRICU</name>
<dbReference type="EMBL" id="BMAO01021438">
    <property type="protein sequence ID" value="GFQ74491.1"/>
    <property type="molecule type" value="Genomic_DNA"/>
</dbReference>
<evidence type="ECO:0000313" key="1">
    <source>
        <dbReference type="EMBL" id="GFQ74491.1"/>
    </source>
</evidence>
<gene>
    <name evidence="1" type="ORF">TNCT_371511</name>
</gene>
<comment type="caution">
    <text evidence="1">The sequence shown here is derived from an EMBL/GenBank/DDBJ whole genome shotgun (WGS) entry which is preliminary data.</text>
</comment>
<sequence>MEETGDRDIPMDSEKHGCSLIRNGAPIDKKMLSTDEKGINFGRRDFHNQQVEERELNVVAPDIYSCVLVGRMHREVLIRSRLNFGFRITLTPTPGLPTWHDPNYYLVSLVKKRTFCLLIDHFFQN</sequence>
<reference evidence="1" key="1">
    <citation type="submission" date="2020-07" db="EMBL/GenBank/DDBJ databases">
        <title>Multicomponent nature underlies the extraordinary mechanical properties of spider dragline silk.</title>
        <authorList>
            <person name="Kono N."/>
            <person name="Nakamura H."/>
            <person name="Mori M."/>
            <person name="Yoshida Y."/>
            <person name="Ohtoshi R."/>
            <person name="Malay A.D."/>
            <person name="Moran D.A.P."/>
            <person name="Tomita M."/>
            <person name="Numata K."/>
            <person name="Arakawa K."/>
        </authorList>
    </citation>
    <scope>NUCLEOTIDE SEQUENCE</scope>
</reference>